<evidence type="ECO:0000259" key="8">
    <source>
        <dbReference type="PROSITE" id="PS50893"/>
    </source>
</evidence>
<keyword evidence="4" id="KW-0067">ATP-binding</keyword>
<dbReference type="CDD" id="cd18584">
    <property type="entry name" value="ABC_6TM_AarD_CydD"/>
    <property type="match status" value="1"/>
</dbReference>
<dbReference type="InterPro" id="IPR011527">
    <property type="entry name" value="ABC1_TM_dom"/>
</dbReference>
<evidence type="ECO:0000256" key="4">
    <source>
        <dbReference type="ARBA" id="ARBA00022840"/>
    </source>
</evidence>
<dbReference type="PANTHER" id="PTHR24221:SF261">
    <property type="entry name" value="GLUTATHIONE_L-CYSTEINE TRANSPORT SYSTEM ATP-BINDING_PERMEASE PROTEIN CYDD"/>
    <property type="match status" value="1"/>
</dbReference>
<comment type="caution">
    <text evidence="10">The sequence shown here is derived from an EMBL/GenBank/DDBJ whole genome shotgun (WGS) entry which is preliminary data.</text>
</comment>
<keyword evidence="6 7" id="KW-0472">Membrane</keyword>
<dbReference type="InterPro" id="IPR003593">
    <property type="entry name" value="AAA+_ATPase"/>
</dbReference>
<dbReference type="InterPro" id="IPR014216">
    <property type="entry name" value="ABC_transptr_CydD"/>
</dbReference>
<evidence type="ECO:0000259" key="9">
    <source>
        <dbReference type="PROSITE" id="PS50929"/>
    </source>
</evidence>
<sequence>MTKTLADSLAEESGVEARNLTAKGSALLIALRKQQQTRLWLSVFAGVIATVLLVIIWFLAAWLIDQLIIQNTITADRKLVISILGITLLWLLRSQLLFWQERLAQDASSRIKKTLRQKMLLAWQVVGISQLQRSPSVYASHLLEDVDALDGYYARYWPQQQLLLLSPLCILLAISWTDWLVGLLLLFSAPLIPLFMSLIGMGAEQINQRHLLQRQRLAGHFLDRLKKIALIARLGAAAQVQDEVAARSQSYRRLIMQTLKVAFLSSAVLEFFSSVAIAAVAIYIGFALFGAIDFGPAPQLTLSTGLFILALAPEFFQPIRQFAQSYHDKASALAAATEISDIITITTEVPTPSATAMVGALDVTNLTIKNPSGQSLATNLNFYVEPQQCLLISGPSGVGKTTLLKTLAGLIPVAAGKVQFNQVSPSQVCIYYMAQRPWVVNGSIRQNLQLLSGPVNDAALLNALNNVGLAKLCPTVSALDQLISERGEGLSGGQLQRIALARAFLVPYGLMLLDEPTSSLDLESRRYVIQALHTLKLTCTLVIVSHDSELQALADQHLELLEVTDAIS</sequence>
<evidence type="ECO:0000256" key="7">
    <source>
        <dbReference type="SAM" id="Phobius"/>
    </source>
</evidence>
<dbReference type="PANTHER" id="PTHR24221">
    <property type="entry name" value="ATP-BINDING CASSETTE SUB-FAMILY B"/>
    <property type="match status" value="1"/>
</dbReference>
<proteinExistence type="predicted"/>
<accession>A0ABS8C696</accession>
<reference evidence="10 11" key="1">
    <citation type="submission" date="2021-10" db="EMBL/GenBank/DDBJ databases">
        <title>Alishewanella koreense sp. nov. isolated from seawater of southwestern coast in South Korea and the proposal for the reclassification of Rheinheimera perlucida and Rheinheimera tuosuensis as Arsukibacterium perlucida and Arsukibacterium tuosuensis.</title>
        <authorList>
            <person name="Kim K.H."/>
            <person name="Ruan W."/>
            <person name="Kim K.R."/>
            <person name="Baek J.H."/>
            <person name="Jeon C.O."/>
        </authorList>
    </citation>
    <scope>NUCLEOTIDE SEQUENCE [LARGE SCALE GENOMIC DNA]</scope>
    <source>
        <strain evidence="10 11">16-MA</strain>
    </source>
</reference>
<evidence type="ECO:0000256" key="5">
    <source>
        <dbReference type="ARBA" id="ARBA00022989"/>
    </source>
</evidence>
<dbReference type="InterPro" id="IPR027417">
    <property type="entry name" value="P-loop_NTPase"/>
</dbReference>
<dbReference type="Pfam" id="PF00664">
    <property type="entry name" value="ABC_membrane"/>
    <property type="match status" value="1"/>
</dbReference>
<keyword evidence="5 7" id="KW-1133">Transmembrane helix</keyword>
<feature type="transmembrane region" description="Helical" evidence="7">
    <location>
        <begin position="39"/>
        <end position="64"/>
    </location>
</feature>
<evidence type="ECO:0000256" key="6">
    <source>
        <dbReference type="ARBA" id="ARBA00023136"/>
    </source>
</evidence>
<gene>
    <name evidence="10" type="primary">cydD</name>
    <name evidence="10" type="ORF">JAO78_013660</name>
</gene>
<dbReference type="Proteomes" id="UP000633814">
    <property type="component" value="Unassembled WGS sequence"/>
</dbReference>
<dbReference type="InterPro" id="IPR036640">
    <property type="entry name" value="ABC1_TM_sf"/>
</dbReference>
<evidence type="ECO:0000256" key="2">
    <source>
        <dbReference type="ARBA" id="ARBA00022692"/>
    </source>
</evidence>
<feature type="domain" description="ABC transmembrane type-1" evidence="9">
    <location>
        <begin position="40"/>
        <end position="331"/>
    </location>
</feature>
<dbReference type="Gene3D" id="1.20.1560.10">
    <property type="entry name" value="ABC transporter type 1, transmembrane domain"/>
    <property type="match status" value="1"/>
</dbReference>
<feature type="transmembrane region" description="Helical" evidence="7">
    <location>
        <begin position="163"/>
        <end position="187"/>
    </location>
</feature>
<name>A0ABS8C696_9ALTE</name>
<feature type="transmembrane region" description="Helical" evidence="7">
    <location>
        <begin position="261"/>
        <end position="291"/>
    </location>
</feature>
<dbReference type="Pfam" id="PF00005">
    <property type="entry name" value="ABC_tran"/>
    <property type="match status" value="1"/>
</dbReference>
<evidence type="ECO:0000256" key="3">
    <source>
        <dbReference type="ARBA" id="ARBA00022741"/>
    </source>
</evidence>
<dbReference type="PROSITE" id="PS00211">
    <property type="entry name" value="ABC_TRANSPORTER_1"/>
    <property type="match status" value="1"/>
</dbReference>
<dbReference type="SUPFAM" id="SSF90123">
    <property type="entry name" value="ABC transporter transmembrane region"/>
    <property type="match status" value="1"/>
</dbReference>
<comment type="subcellular location">
    <subcellularLocation>
        <location evidence="1">Cell membrane</location>
        <topology evidence="1">Multi-pass membrane protein</topology>
    </subcellularLocation>
</comment>
<dbReference type="InterPro" id="IPR017871">
    <property type="entry name" value="ABC_transporter-like_CS"/>
</dbReference>
<keyword evidence="11" id="KW-1185">Reference proteome</keyword>
<dbReference type="PROSITE" id="PS50929">
    <property type="entry name" value="ABC_TM1F"/>
    <property type="match status" value="1"/>
</dbReference>
<feature type="domain" description="ABC transporter" evidence="8">
    <location>
        <begin position="361"/>
        <end position="567"/>
    </location>
</feature>
<keyword evidence="3" id="KW-0547">Nucleotide-binding</keyword>
<protein>
    <submittedName>
        <fullName evidence="10">Thiol reductant ABC exporter subunit CydD</fullName>
    </submittedName>
</protein>
<dbReference type="SMART" id="SM00382">
    <property type="entry name" value="AAA"/>
    <property type="match status" value="1"/>
</dbReference>
<keyword evidence="2 7" id="KW-0812">Transmembrane</keyword>
<dbReference type="InterPro" id="IPR003439">
    <property type="entry name" value="ABC_transporter-like_ATP-bd"/>
</dbReference>
<dbReference type="EMBL" id="JAEINI020000011">
    <property type="protein sequence ID" value="MCB5227859.1"/>
    <property type="molecule type" value="Genomic_DNA"/>
</dbReference>
<dbReference type="InterPro" id="IPR039421">
    <property type="entry name" value="Type_1_exporter"/>
</dbReference>
<feature type="transmembrane region" description="Helical" evidence="7">
    <location>
        <begin position="79"/>
        <end position="99"/>
    </location>
</feature>
<evidence type="ECO:0000256" key="1">
    <source>
        <dbReference type="ARBA" id="ARBA00004651"/>
    </source>
</evidence>
<dbReference type="NCBIfam" id="TIGR02857">
    <property type="entry name" value="CydD"/>
    <property type="match status" value="1"/>
</dbReference>
<evidence type="ECO:0000313" key="11">
    <source>
        <dbReference type="Proteomes" id="UP000633814"/>
    </source>
</evidence>
<dbReference type="Gene3D" id="3.40.50.300">
    <property type="entry name" value="P-loop containing nucleotide triphosphate hydrolases"/>
    <property type="match status" value="1"/>
</dbReference>
<dbReference type="SUPFAM" id="SSF52540">
    <property type="entry name" value="P-loop containing nucleoside triphosphate hydrolases"/>
    <property type="match status" value="1"/>
</dbReference>
<evidence type="ECO:0000313" key="10">
    <source>
        <dbReference type="EMBL" id="MCB5227859.1"/>
    </source>
</evidence>
<dbReference type="RefSeq" id="WP_226751923.1">
    <property type="nucleotide sequence ID" value="NZ_JAEINI020000011.1"/>
</dbReference>
<organism evidence="10 11">
    <name type="scientific">Alishewanella maricola</name>
    <dbReference type="NCBI Taxonomy" id="2795740"/>
    <lineage>
        <taxon>Bacteria</taxon>
        <taxon>Pseudomonadati</taxon>
        <taxon>Pseudomonadota</taxon>
        <taxon>Gammaproteobacteria</taxon>
        <taxon>Alteromonadales</taxon>
        <taxon>Alteromonadaceae</taxon>
        <taxon>Alishewanella</taxon>
    </lineage>
</organism>
<dbReference type="PROSITE" id="PS50893">
    <property type="entry name" value="ABC_TRANSPORTER_2"/>
    <property type="match status" value="1"/>
</dbReference>